<feature type="region of interest" description="Disordered" evidence="1">
    <location>
        <begin position="125"/>
        <end position="175"/>
    </location>
</feature>
<dbReference type="PROSITE" id="PS51184">
    <property type="entry name" value="JMJC"/>
    <property type="match status" value="1"/>
</dbReference>
<dbReference type="Proteomes" id="UP000669133">
    <property type="component" value="Unassembled WGS sequence"/>
</dbReference>
<accession>A0A8H8DAW1</accession>
<dbReference type="Pfam" id="PF13621">
    <property type="entry name" value="Cupin_8"/>
    <property type="match status" value="1"/>
</dbReference>
<comment type="caution">
    <text evidence="3">The sequence shown here is derived from an EMBL/GenBank/DDBJ whole genome shotgun (WGS) entry which is preliminary data.</text>
</comment>
<dbReference type="GeneID" id="93652769"/>
<proteinExistence type="predicted"/>
<feature type="compositionally biased region" description="Acidic residues" evidence="1">
    <location>
        <begin position="132"/>
        <end position="175"/>
    </location>
</feature>
<reference evidence="3 4" key="1">
    <citation type="submission" date="2020-12" db="EMBL/GenBank/DDBJ databases">
        <title>Effect of drift, selection, and recombination on the evolution of hybrid genomes in Candida yeast pathogens.</title>
        <authorList>
            <person name="Mixao V."/>
            <person name="Ksiezopolska E."/>
            <person name="Saus E."/>
            <person name="Boekhout T."/>
            <person name="Gacser A."/>
            <person name="Gabaldon T."/>
        </authorList>
    </citation>
    <scope>NUCLEOTIDE SEQUENCE [LARGE SCALE GENOMIC DNA]</scope>
    <source>
        <strain evidence="3 4">BP57</strain>
    </source>
</reference>
<name>A0A8H8DAW1_9ASCO</name>
<evidence type="ECO:0000256" key="1">
    <source>
        <dbReference type="SAM" id="MobiDB-lite"/>
    </source>
</evidence>
<gene>
    <name evidence="3" type="ORF">I9W82_004140</name>
</gene>
<sequence>MSESHKKQKIDQNQYTGYTIPSSTTTVPTIDLSSSQITPKDFFDTYISKRKPVKLVNNTDSKKDSFIDIDKFKLKNIQTTLNYNDEFLQVEEMFQGGFGSGQKRIDMMFGDLVEEFKNGGRELYLTTQYDREGEDDKEDEEVEEEEDDDDEDDDDEEQNEEAKESEEEEDGEEEGPVLFDQMSNASSIDMNGLHDDFDDFNDESTKDSEYEAYQRVKTLYQPPLTNLAKSLSSPILPTNPPLIPNLIPQQINIWMGKISPSKAQFSIDTSKPLTQLDRSIPQNGTSSGLHHDHADNLYILIQGRKRFTIYSPCDALKLYTVGQVYKIFQNGVIDYETSQEFPNWRSIRDDGAIIEEVLNWQISQTEDEAEINRLNELLEIQETKRRKIGAQRKDSIVSEELSQDPPSFSKIPPCLLHIDEVEDIKQQEKLIEFANTHFPGFLQLNQMTVWLNSGEMLYLPASWFHEVSSFGTGNQDDEENTGVHIALNYWFVPPNTDDFENCYKDQYWEQDWQQTKTAIDVFANAVKVEEEEQEEE</sequence>
<evidence type="ECO:0000259" key="2">
    <source>
        <dbReference type="PROSITE" id="PS51184"/>
    </source>
</evidence>
<dbReference type="RefSeq" id="XP_067547728.1">
    <property type="nucleotide sequence ID" value="XM_067693182.1"/>
</dbReference>
<dbReference type="PANTHER" id="PTHR12461">
    <property type="entry name" value="HYPOXIA-INDUCIBLE FACTOR 1 ALPHA INHIBITOR-RELATED"/>
    <property type="match status" value="1"/>
</dbReference>
<evidence type="ECO:0000313" key="4">
    <source>
        <dbReference type="Proteomes" id="UP000669133"/>
    </source>
</evidence>
<evidence type="ECO:0000313" key="3">
    <source>
        <dbReference type="EMBL" id="KAG5418612.1"/>
    </source>
</evidence>
<dbReference type="EMBL" id="JAEOAQ010000005">
    <property type="protein sequence ID" value="KAG5418612.1"/>
    <property type="molecule type" value="Genomic_DNA"/>
</dbReference>
<dbReference type="InterPro" id="IPR003347">
    <property type="entry name" value="JmjC_dom"/>
</dbReference>
<feature type="region of interest" description="Disordered" evidence="1">
    <location>
        <begin position="187"/>
        <end position="206"/>
    </location>
</feature>
<dbReference type="Gene3D" id="2.60.120.650">
    <property type="entry name" value="Cupin"/>
    <property type="match status" value="1"/>
</dbReference>
<dbReference type="PANTHER" id="PTHR12461:SF100">
    <property type="entry name" value="JMJC DOMAIN-CONTAINING PROTEIN 4"/>
    <property type="match status" value="1"/>
</dbReference>
<dbReference type="OrthoDB" id="415358at2759"/>
<feature type="domain" description="JmjC" evidence="2">
    <location>
        <begin position="236"/>
        <end position="506"/>
    </location>
</feature>
<dbReference type="AlphaFoldDB" id="A0A8H8DAW1"/>
<keyword evidence="4" id="KW-1185">Reference proteome</keyword>
<organism evidence="3 4">
    <name type="scientific">Candida metapsilosis</name>
    <dbReference type="NCBI Taxonomy" id="273372"/>
    <lineage>
        <taxon>Eukaryota</taxon>
        <taxon>Fungi</taxon>
        <taxon>Dikarya</taxon>
        <taxon>Ascomycota</taxon>
        <taxon>Saccharomycotina</taxon>
        <taxon>Pichiomycetes</taxon>
        <taxon>Debaryomycetaceae</taxon>
        <taxon>Candida/Lodderomyces clade</taxon>
        <taxon>Candida</taxon>
    </lineage>
</organism>
<protein>
    <recommendedName>
        <fullName evidence="2">JmjC domain-containing protein</fullName>
    </recommendedName>
</protein>
<dbReference type="SUPFAM" id="SSF51197">
    <property type="entry name" value="Clavaminate synthase-like"/>
    <property type="match status" value="1"/>
</dbReference>
<feature type="region of interest" description="Disordered" evidence="1">
    <location>
        <begin position="1"/>
        <end position="24"/>
    </location>
</feature>
<dbReference type="InterPro" id="IPR041667">
    <property type="entry name" value="Cupin_8"/>
</dbReference>